<dbReference type="InterPro" id="IPR003593">
    <property type="entry name" value="AAA+_ATPase"/>
</dbReference>
<accession>A0AAN2CA19</accession>
<dbReference type="SUPFAM" id="SSF52540">
    <property type="entry name" value="P-loop containing nucleoside triphosphate hydrolases"/>
    <property type="match status" value="1"/>
</dbReference>
<keyword evidence="4" id="KW-1185">Reference proteome</keyword>
<dbReference type="GO" id="GO:0016887">
    <property type="term" value="F:ATP hydrolysis activity"/>
    <property type="evidence" value="ECO:0007669"/>
    <property type="project" value="InterPro"/>
</dbReference>
<reference evidence="3 4" key="1">
    <citation type="journal article" date="2022" name="ISME Commun">
        <title>Vulcanimicrobium alpinus gen. nov. sp. nov., the first cultivated representative of the candidate phylum 'Eremiobacterota', is a metabolically versatile aerobic anoxygenic phototroph.</title>
        <authorList>
            <person name="Yabe S."/>
            <person name="Muto K."/>
            <person name="Abe K."/>
            <person name="Yokota A."/>
            <person name="Staudigel H."/>
            <person name="Tebo B.M."/>
        </authorList>
    </citation>
    <scope>NUCLEOTIDE SEQUENCE [LARGE SCALE GENOMIC DNA]</scope>
    <source>
        <strain evidence="3 4">WC8-2</strain>
    </source>
</reference>
<sequence>MSLGSIRVHDLLRAARARRASDVHFGGLERPALRVDGRLVGGDAAPIDDAAARDFLTETLVPEQLARLDARGTADGGAAPGAAGSPYRVHAYRHAGGVRVAVRLLAERIPSLDQLGLPAAVASLAARGAGLVLFTGPTGSGKTTALAALIDRINRTAERTICTIEDPVEYVHVPARSLITQCEIGRDVADFDEALRGFLRADPDVILVGEMRDRATMEAALTAAETGHLVFATLHTNDAAQTVDRIIDAFPPEAHAQVRSQLAAVLAAIVALRLVPRRDGAGRRAAAEILIGTDAVRALIREGKTHMLRNTIVTGRASGMQTLETHLCELVVRGEVTLADAQAVSSRPAEVRAFERSAS</sequence>
<feature type="domain" description="Bacterial type II secretion system protein E" evidence="2">
    <location>
        <begin position="199"/>
        <end position="213"/>
    </location>
</feature>
<dbReference type="Pfam" id="PF00437">
    <property type="entry name" value="T2SSE"/>
    <property type="match status" value="1"/>
</dbReference>
<dbReference type="PANTHER" id="PTHR30486:SF12">
    <property type="entry name" value="TYPE IV PILUS ATPASE PILU"/>
    <property type="match status" value="1"/>
</dbReference>
<dbReference type="GO" id="GO:0005524">
    <property type="term" value="F:ATP binding"/>
    <property type="evidence" value="ECO:0007669"/>
    <property type="project" value="InterPro"/>
</dbReference>
<evidence type="ECO:0000313" key="3">
    <source>
        <dbReference type="EMBL" id="BDE06626.1"/>
    </source>
</evidence>
<dbReference type="RefSeq" id="WP_317994278.1">
    <property type="nucleotide sequence ID" value="NZ_AP025523.1"/>
</dbReference>
<dbReference type="InterPro" id="IPR050921">
    <property type="entry name" value="T4SS_GSP_E_ATPase"/>
</dbReference>
<dbReference type="PANTHER" id="PTHR30486">
    <property type="entry name" value="TWITCHING MOTILITY PROTEIN PILT"/>
    <property type="match status" value="1"/>
</dbReference>
<dbReference type="AlphaFoldDB" id="A0AAN2CA19"/>
<protein>
    <submittedName>
        <fullName evidence="3">Twitching motility protein PilT</fullName>
    </submittedName>
</protein>
<dbReference type="SMART" id="SM00382">
    <property type="entry name" value="AAA"/>
    <property type="match status" value="1"/>
</dbReference>
<dbReference type="InterPro" id="IPR001482">
    <property type="entry name" value="T2SS/T4SS_dom"/>
</dbReference>
<dbReference type="EMBL" id="AP025523">
    <property type="protein sequence ID" value="BDE06626.1"/>
    <property type="molecule type" value="Genomic_DNA"/>
</dbReference>
<gene>
    <name evidence="3" type="ORF">WPS_19020</name>
</gene>
<dbReference type="InterPro" id="IPR027417">
    <property type="entry name" value="P-loop_NTPase"/>
</dbReference>
<dbReference type="KEGG" id="vab:WPS_19020"/>
<dbReference type="Gene3D" id="3.40.50.300">
    <property type="entry name" value="P-loop containing nucleotide triphosphate hydrolases"/>
    <property type="match status" value="1"/>
</dbReference>
<evidence type="ECO:0000313" key="4">
    <source>
        <dbReference type="Proteomes" id="UP001317532"/>
    </source>
</evidence>
<proteinExistence type="inferred from homology"/>
<comment type="similarity">
    <text evidence="1">Belongs to the GSP E family.</text>
</comment>
<dbReference type="NCBIfam" id="TIGR01420">
    <property type="entry name" value="pilT_fam"/>
    <property type="match status" value="1"/>
</dbReference>
<dbReference type="PROSITE" id="PS00662">
    <property type="entry name" value="T2SP_E"/>
    <property type="match status" value="1"/>
</dbReference>
<name>A0AAN2CA19_UNVUL</name>
<evidence type="ECO:0000259" key="2">
    <source>
        <dbReference type="PROSITE" id="PS00662"/>
    </source>
</evidence>
<organism evidence="3 4">
    <name type="scientific">Vulcanimicrobium alpinum</name>
    <dbReference type="NCBI Taxonomy" id="3016050"/>
    <lineage>
        <taxon>Bacteria</taxon>
        <taxon>Bacillati</taxon>
        <taxon>Vulcanimicrobiota</taxon>
        <taxon>Vulcanimicrobiia</taxon>
        <taxon>Vulcanimicrobiales</taxon>
        <taxon>Vulcanimicrobiaceae</taxon>
        <taxon>Vulcanimicrobium</taxon>
    </lineage>
</organism>
<dbReference type="InterPro" id="IPR006321">
    <property type="entry name" value="PilT/PilU"/>
</dbReference>
<evidence type="ECO:0000256" key="1">
    <source>
        <dbReference type="ARBA" id="ARBA00006611"/>
    </source>
</evidence>
<dbReference type="Gene3D" id="3.30.450.90">
    <property type="match status" value="1"/>
</dbReference>
<dbReference type="CDD" id="cd01131">
    <property type="entry name" value="PilT"/>
    <property type="match status" value="1"/>
</dbReference>
<dbReference type="Proteomes" id="UP001317532">
    <property type="component" value="Chromosome"/>
</dbReference>